<reference evidence="5 6" key="1">
    <citation type="submission" date="2022-04" db="EMBL/GenBank/DDBJ databases">
        <title>The arsenic-methylating capacity of Chitinophaga filiformis YT5 during chitin decomposition.</title>
        <authorList>
            <person name="Chen G."/>
            <person name="Liang Y."/>
        </authorList>
    </citation>
    <scope>NUCLEOTIDE SEQUENCE [LARGE SCALE GENOMIC DNA]</scope>
    <source>
        <strain evidence="5 6">YT5</strain>
    </source>
</reference>
<evidence type="ECO:0000256" key="1">
    <source>
        <dbReference type="ARBA" id="ARBA00004167"/>
    </source>
</evidence>
<sequence>MKRFFTPAERNEILRRAAIVVLVLLFFIVFFHKRIFIVIKSGEAGVLYTVTNGTDIKHTYGEGLHVISPFNTMTIYDVRTQKLTFSQSIISKNGLKIDVHYAVLFKPDRNFLPLLHQQVGVDYKNTLIAPCIQSKIRKDIGSLTPEDIYMTERSVMEKNEIDSLRKILVNNKIQIEGYFISSVVLPDSVNKAITAVYSRQQQSEEYNYKLAVERKERQRKIIEAQGIRDFSTILNVSPAQWRALDVTQKLAMSPNSKMIIMGNNASGLPIIMGDQFTTVPGSTAAKPNQNPPDRRGLQR</sequence>
<evidence type="ECO:0000256" key="3">
    <source>
        <dbReference type="SAM" id="Phobius"/>
    </source>
</evidence>
<gene>
    <name evidence="5" type="ORF">MYF79_16845</name>
</gene>
<organism evidence="5 6">
    <name type="scientific">Chitinophaga filiformis</name>
    <name type="common">Myxococcus filiformis</name>
    <name type="synonym">Flexibacter filiformis</name>
    <dbReference type="NCBI Taxonomy" id="104663"/>
    <lineage>
        <taxon>Bacteria</taxon>
        <taxon>Pseudomonadati</taxon>
        <taxon>Bacteroidota</taxon>
        <taxon>Chitinophagia</taxon>
        <taxon>Chitinophagales</taxon>
        <taxon>Chitinophagaceae</taxon>
        <taxon>Chitinophaga</taxon>
    </lineage>
</organism>
<evidence type="ECO:0000313" key="6">
    <source>
        <dbReference type="Proteomes" id="UP000830198"/>
    </source>
</evidence>
<evidence type="ECO:0000259" key="4">
    <source>
        <dbReference type="SMART" id="SM00244"/>
    </source>
</evidence>
<feature type="transmembrane region" description="Helical" evidence="3">
    <location>
        <begin position="13"/>
        <end position="31"/>
    </location>
</feature>
<feature type="domain" description="Band 7" evidence="4">
    <location>
        <begin position="34"/>
        <end position="201"/>
    </location>
</feature>
<dbReference type="SUPFAM" id="SSF117892">
    <property type="entry name" value="Band 7/SPFH domain"/>
    <property type="match status" value="1"/>
</dbReference>
<dbReference type="InterPro" id="IPR000163">
    <property type="entry name" value="Prohibitin"/>
</dbReference>
<dbReference type="Proteomes" id="UP000830198">
    <property type="component" value="Chromosome"/>
</dbReference>
<name>A0ABY4HUC0_CHIFI</name>
<dbReference type="SMART" id="SM00244">
    <property type="entry name" value="PHB"/>
    <property type="match status" value="1"/>
</dbReference>
<dbReference type="EMBL" id="CP095855">
    <property type="protein sequence ID" value="UPK66608.1"/>
    <property type="molecule type" value="Genomic_DNA"/>
</dbReference>
<comment type="subcellular location">
    <subcellularLocation>
        <location evidence="1">Membrane</location>
        <topology evidence="1">Single-pass membrane protein</topology>
    </subcellularLocation>
</comment>
<dbReference type="PANTHER" id="PTHR23222:SF0">
    <property type="entry name" value="PROHIBITIN 1"/>
    <property type="match status" value="1"/>
</dbReference>
<proteinExistence type="predicted"/>
<accession>A0ABY4HUC0</accession>
<dbReference type="CDD" id="cd03401">
    <property type="entry name" value="SPFH_prohibitin"/>
    <property type="match status" value="1"/>
</dbReference>
<keyword evidence="3" id="KW-0472">Membrane</keyword>
<dbReference type="RefSeq" id="WP_247808819.1">
    <property type="nucleotide sequence ID" value="NZ_CP095855.1"/>
</dbReference>
<evidence type="ECO:0000313" key="5">
    <source>
        <dbReference type="EMBL" id="UPK66608.1"/>
    </source>
</evidence>
<evidence type="ECO:0000256" key="2">
    <source>
        <dbReference type="SAM" id="MobiDB-lite"/>
    </source>
</evidence>
<feature type="region of interest" description="Disordered" evidence="2">
    <location>
        <begin position="278"/>
        <end position="299"/>
    </location>
</feature>
<dbReference type="PANTHER" id="PTHR23222">
    <property type="entry name" value="PROHIBITIN"/>
    <property type="match status" value="1"/>
</dbReference>
<dbReference type="InterPro" id="IPR001107">
    <property type="entry name" value="Band_7"/>
</dbReference>
<feature type="compositionally biased region" description="Polar residues" evidence="2">
    <location>
        <begin position="278"/>
        <end position="288"/>
    </location>
</feature>
<keyword evidence="6" id="KW-1185">Reference proteome</keyword>
<keyword evidence="3" id="KW-0812">Transmembrane</keyword>
<keyword evidence="3" id="KW-1133">Transmembrane helix</keyword>
<protein>
    <submittedName>
        <fullName evidence="5">Prohibitin family protein</fullName>
    </submittedName>
</protein>
<dbReference type="InterPro" id="IPR036013">
    <property type="entry name" value="Band_7/SPFH_dom_sf"/>
</dbReference>
<dbReference type="Gene3D" id="3.30.479.30">
    <property type="entry name" value="Band 7 domain"/>
    <property type="match status" value="1"/>
</dbReference>
<dbReference type="Pfam" id="PF01145">
    <property type="entry name" value="Band_7"/>
    <property type="match status" value="1"/>
</dbReference>